<sequence>MKIKHVKITLFLISIFVFGYHILNLFNLWVDIPEKIAVHFTNDTPDNWGPKYMLFIMPILSIGIWAFIGLLVKKPEKLNYVNLTEANKEIQFSNAEKVLVLIQYLSLNTFILANEALLRYSVGMDSSIPLMIAVILLVICFIAPIFLLIWAATLKY</sequence>
<gene>
    <name evidence="3" type="ORF">GCM10008025_35810</name>
</gene>
<dbReference type="RefSeq" id="WP_188386052.1">
    <property type="nucleotide sequence ID" value="NZ_BMEY01000026.1"/>
</dbReference>
<keyword evidence="1" id="KW-0812">Transmembrane</keyword>
<protein>
    <recommendedName>
        <fullName evidence="2">DUF1648 domain-containing protein</fullName>
    </recommendedName>
</protein>
<dbReference type="InterPro" id="IPR012867">
    <property type="entry name" value="DUF1648"/>
</dbReference>
<dbReference type="Pfam" id="PF07853">
    <property type="entry name" value="DUF1648"/>
    <property type="match status" value="1"/>
</dbReference>
<keyword evidence="4" id="KW-1185">Reference proteome</keyword>
<name>A0A916S9J8_9BACI</name>
<keyword evidence="1" id="KW-0472">Membrane</keyword>
<comment type="caution">
    <text evidence="3">The sequence shown here is derived from an EMBL/GenBank/DDBJ whole genome shotgun (WGS) entry which is preliminary data.</text>
</comment>
<organism evidence="3 4">
    <name type="scientific">Ornithinibacillus halotolerans</name>
    <dbReference type="NCBI Taxonomy" id="1274357"/>
    <lineage>
        <taxon>Bacteria</taxon>
        <taxon>Bacillati</taxon>
        <taxon>Bacillota</taxon>
        <taxon>Bacilli</taxon>
        <taxon>Bacillales</taxon>
        <taxon>Bacillaceae</taxon>
        <taxon>Ornithinibacillus</taxon>
    </lineage>
</organism>
<feature type="transmembrane region" description="Helical" evidence="1">
    <location>
        <begin position="12"/>
        <end position="32"/>
    </location>
</feature>
<feature type="domain" description="DUF1648" evidence="2">
    <location>
        <begin position="16"/>
        <end position="61"/>
    </location>
</feature>
<dbReference type="AlphaFoldDB" id="A0A916S9J8"/>
<dbReference type="EMBL" id="BMEY01000026">
    <property type="protein sequence ID" value="GGA90057.1"/>
    <property type="molecule type" value="Genomic_DNA"/>
</dbReference>
<feature type="transmembrane region" description="Helical" evidence="1">
    <location>
        <begin position="52"/>
        <end position="72"/>
    </location>
</feature>
<evidence type="ECO:0000313" key="4">
    <source>
        <dbReference type="Proteomes" id="UP000613512"/>
    </source>
</evidence>
<keyword evidence="1" id="KW-1133">Transmembrane helix</keyword>
<feature type="transmembrane region" description="Helical" evidence="1">
    <location>
        <begin position="98"/>
        <end position="118"/>
    </location>
</feature>
<reference evidence="3" key="2">
    <citation type="submission" date="2020-09" db="EMBL/GenBank/DDBJ databases">
        <authorList>
            <person name="Sun Q."/>
            <person name="Zhou Y."/>
        </authorList>
    </citation>
    <scope>NUCLEOTIDE SEQUENCE</scope>
    <source>
        <strain evidence="3">CGMCC 1.12408</strain>
    </source>
</reference>
<evidence type="ECO:0000256" key="1">
    <source>
        <dbReference type="SAM" id="Phobius"/>
    </source>
</evidence>
<dbReference type="Proteomes" id="UP000613512">
    <property type="component" value="Unassembled WGS sequence"/>
</dbReference>
<feature type="transmembrane region" description="Helical" evidence="1">
    <location>
        <begin position="130"/>
        <end position="152"/>
    </location>
</feature>
<evidence type="ECO:0000313" key="3">
    <source>
        <dbReference type="EMBL" id="GGA90057.1"/>
    </source>
</evidence>
<accession>A0A916S9J8</accession>
<reference evidence="3" key="1">
    <citation type="journal article" date="2014" name="Int. J. Syst. Evol. Microbiol.">
        <title>Complete genome sequence of Corynebacterium casei LMG S-19264T (=DSM 44701T), isolated from a smear-ripened cheese.</title>
        <authorList>
            <consortium name="US DOE Joint Genome Institute (JGI-PGF)"/>
            <person name="Walter F."/>
            <person name="Albersmeier A."/>
            <person name="Kalinowski J."/>
            <person name="Ruckert C."/>
        </authorList>
    </citation>
    <scope>NUCLEOTIDE SEQUENCE</scope>
    <source>
        <strain evidence="3">CGMCC 1.12408</strain>
    </source>
</reference>
<proteinExistence type="predicted"/>
<evidence type="ECO:0000259" key="2">
    <source>
        <dbReference type="Pfam" id="PF07853"/>
    </source>
</evidence>